<evidence type="ECO:0000256" key="7">
    <source>
        <dbReference type="RuleBase" id="RU363032"/>
    </source>
</evidence>
<dbReference type="CDD" id="cd06261">
    <property type="entry name" value="TM_PBP2"/>
    <property type="match status" value="1"/>
</dbReference>
<reference evidence="10" key="1">
    <citation type="journal article" date="2019" name="Int. J. Syst. Evol. Microbiol.">
        <title>The Global Catalogue of Microorganisms (GCM) 10K type strain sequencing project: providing services to taxonomists for standard genome sequencing and annotation.</title>
        <authorList>
            <consortium name="The Broad Institute Genomics Platform"/>
            <consortium name="The Broad Institute Genome Sequencing Center for Infectious Disease"/>
            <person name="Wu L."/>
            <person name="Ma J."/>
        </authorList>
    </citation>
    <scope>NUCLEOTIDE SEQUENCE [LARGE SCALE GENOMIC DNA]</scope>
    <source>
        <strain evidence="10">CGMCC 1.7064</strain>
    </source>
</reference>
<dbReference type="InterPro" id="IPR035906">
    <property type="entry name" value="MetI-like_sf"/>
</dbReference>
<name>A0ABQ2LWX0_9MICC</name>
<evidence type="ECO:0000256" key="6">
    <source>
        <dbReference type="ARBA" id="ARBA00023136"/>
    </source>
</evidence>
<dbReference type="InterPro" id="IPR000515">
    <property type="entry name" value="MetI-like"/>
</dbReference>
<feature type="domain" description="ABC transmembrane type-1" evidence="8">
    <location>
        <begin position="81"/>
        <end position="261"/>
    </location>
</feature>
<keyword evidence="5 7" id="KW-1133">Transmembrane helix</keyword>
<keyword evidence="4 7" id="KW-0812">Transmembrane</keyword>
<evidence type="ECO:0000256" key="2">
    <source>
        <dbReference type="ARBA" id="ARBA00022448"/>
    </source>
</evidence>
<sequence length="281" mass="29904">METTIEEPASATGILAPQRASFHDNPWSTPLLGAIGVVAFMGVWELAPRIGLVNSDYLPPFSVVMVQLVSLLADPVFWEALGDTMLSWLIGVAISLSAGAAIGLIIGSSEALIRYTTSTIEFLRPIPSVALIPIAIVLFGINSTATVFVIVWACFWVILVHVMSGIDDVDPVAESTARSYGLGWAWRARFVTFPTALPFLMTGLRLCGTIALVVGITIELVVGTPGLGELIATSQSAGNVSTVYALALLTGVLGLAINYGMKFIENRALHWHPSVRSEQPA</sequence>
<feature type="transmembrane region" description="Helical" evidence="7">
    <location>
        <begin position="128"/>
        <end position="159"/>
    </location>
</feature>
<feature type="transmembrane region" description="Helical" evidence="7">
    <location>
        <begin position="27"/>
        <end position="44"/>
    </location>
</feature>
<evidence type="ECO:0000256" key="1">
    <source>
        <dbReference type="ARBA" id="ARBA00004651"/>
    </source>
</evidence>
<dbReference type="SUPFAM" id="SSF161098">
    <property type="entry name" value="MetI-like"/>
    <property type="match status" value="1"/>
</dbReference>
<keyword evidence="2 7" id="KW-0813">Transport</keyword>
<dbReference type="Gene3D" id="1.10.3720.10">
    <property type="entry name" value="MetI-like"/>
    <property type="match status" value="1"/>
</dbReference>
<evidence type="ECO:0000256" key="5">
    <source>
        <dbReference type="ARBA" id="ARBA00022989"/>
    </source>
</evidence>
<gene>
    <name evidence="9" type="primary">ssuC</name>
    <name evidence="9" type="ORF">GCM10010977_13830</name>
</gene>
<comment type="caution">
    <text evidence="9">The sequence shown here is derived from an EMBL/GenBank/DDBJ whole genome shotgun (WGS) entry which is preliminary data.</text>
</comment>
<keyword evidence="10" id="KW-1185">Reference proteome</keyword>
<evidence type="ECO:0000259" key="8">
    <source>
        <dbReference type="PROSITE" id="PS50928"/>
    </source>
</evidence>
<accession>A0ABQ2LWX0</accession>
<feature type="transmembrane region" description="Helical" evidence="7">
    <location>
        <begin position="199"/>
        <end position="222"/>
    </location>
</feature>
<proteinExistence type="inferred from homology"/>
<dbReference type="Pfam" id="PF00528">
    <property type="entry name" value="BPD_transp_1"/>
    <property type="match status" value="1"/>
</dbReference>
<dbReference type="PANTHER" id="PTHR30151">
    <property type="entry name" value="ALKANE SULFONATE ABC TRANSPORTER-RELATED, MEMBRANE SUBUNIT"/>
    <property type="match status" value="1"/>
</dbReference>
<dbReference type="EMBL" id="BMLQ01000003">
    <property type="protein sequence ID" value="GGO44128.1"/>
    <property type="molecule type" value="Genomic_DNA"/>
</dbReference>
<feature type="transmembrane region" description="Helical" evidence="7">
    <location>
        <begin position="243"/>
        <end position="261"/>
    </location>
</feature>
<keyword evidence="6 7" id="KW-0472">Membrane</keyword>
<dbReference type="PROSITE" id="PS50928">
    <property type="entry name" value="ABC_TM1"/>
    <property type="match status" value="1"/>
</dbReference>
<dbReference type="RefSeq" id="WP_229672344.1">
    <property type="nucleotide sequence ID" value="NZ_BAAAOU010000004.1"/>
</dbReference>
<feature type="transmembrane region" description="Helical" evidence="7">
    <location>
        <begin position="85"/>
        <end position="107"/>
    </location>
</feature>
<evidence type="ECO:0000313" key="9">
    <source>
        <dbReference type="EMBL" id="GGO44128.1"/>
    </source>
</evidence>
<evidence type="ECO:0000313" key="10">
    <source>
        <dbReference type="Proteomes" id="UP000642509"/>
    </source>
</evidence>
<organism evidence="9 10">
    <name type="scientific">Citricoccus zhacaiensis</name>
    <dbReference type="NCBI Taxonomy" id="489142"/>
    <lineage>
        <taxon>Bacteria</taxon>
        <taxon>Bacillati</taxon>
        <taxon>Actinomycetota</taxon>
        <taxon>Actinomycetes</taxon>
        <taxon>Micrococcales</taxon>
        <taxon>Micrococcaceae</taxon>
        <taxon>Citricoccus</taxon>
    </lineage>
</organism>
<feature type="transmembrane region" description="Helical" evidence="7">
    <location>
        <begin position="56"/>
        <end position="73"/>
    </location>
</feature>
<evidence type="ECO:0000256" key="3">
    <source>
        <dbReference type="ARBA" id="ARBA00022475"/>
    </source>
</evidence>
<comment type="similarity">
    <text evidence="7">Belongs to the binding-protein-dependent transport system permease family.</text>
</comment>
<evidence type="ECO:0000256" key="4">
    <source>
        <dbReference type="ARBA" id="ARBA00022692"/>
    </source>
</evidence>
<keyword evidence="3" id="KW-1003">Cell membrane</keyword>
<dbReference type="Proteomes" id="UP000642509">
    <property type="component" value="Unassembled WGS sequence"/>
</dbReference>
<dbReference type="PANTHER" id="PTHR30151:SF0">
    <property type="entry name" value="ABC TRANSPORTER PERMEASE PROTEIN MJ0413-RELATED"/>
    <property type="match status" value="1"/>
</dbReference>
<comment type="subcellular location">
    <subcellularLocation>
        <location evidence="1 7">Cell membrane</location>
        <topology evidence="1 7">Multi-pass membrane protein</topology>
    </subcellularLocation>
</comment>
<protein>
    <submittedName>
        <fullName evidence="9">Nitrate ABC transporter permease</fullName>
    </submittedName>
</protein>